<reference evidence="4" key="1">
    <citation type="journal article" date="2015" name="Appl. Environ. Microbiol.">
        <title>Nanoarchaeota, Their Sulfolobales Host, and Nanoarchaeota Virus Distribution across Yellowstone National Park Hot Springs.</title>
        <authorList>
            <person name="Munson-McGee J.H."/>
            <person name="Field E.K."/>
            <person name="Bateson M."/>
            <person name="Rooney C."/>
            <person name="Stepanauskas R."/>
            <person name="Young M.J."/>
        </authorList>
    </citation>
    <scope>NUCLEOTIDE SEQUENCE [LARGE SCALE GENOMIC DNA]</scope>
    <source>
        <strain evidence="4">SCGC AB-777_F03</strain>
    </source>
</reference>
<gene>
    <name evidence="3" type="ORF">DDW03_000735</name>
    <name evidence="4" type="ORF">DDW03_00205</name>
</gene>
<dbReference type="Proteomes" id="UP000245509">
    <property type="component" value="Unassembled WGS sequence"/>
</dbReference>
<dbReference type="GO" id="GO:0003723">
    <property type="term" value="F:RNA binding"/>
    <property type="evidence" value="ECO:0007669"/>
    <property type="project" value="InterPro"/>
</dbReference>
<accession>A0A2T9WM75</accession>
<sequence>MKSLDKKSRKNLIEILKNNYKIECEKLKNENIFLDEENNIYIYNNIPIAFIKDNKIYPTIFLINECETNMNYIKVNIGAKEKILNGADVFRPGIIEFSDFKKDEIILIISEDNKLLAIGRALYDSNDAIKMEKGKIIENIHYYGDKITKYYLNKIKN</sequence>
<evidence type="ECO:0000259" key="2">
    <source>
        <dbReference type="SMART" id="SM00359"/>
    </source>
</evidence>
<dbReference type="PROSITE" id="PS50890">
    <property type="entry name" value="PUA"/>
    <property type="match status" value="1"/>
</dbReference>
<dbReference type="EMBL" id="QEFP01000001">
    <property type="protein sequence ID" value="PVU68938.1"/>
    <property type="molecule type" value="Genomic_DNA"/>
</dbReference>
<organism evidence="4">
    <name type="scientific">Nanobsidianus stetteri</name>
    <dbReference type="NCBI Taxonomy" id="1294122"/>
    <lineage>
        <taxon>Archaea</taxon>
        <taxon>Nanobdellota</taxon>
        <taxon>Candidatus Nanoarchaeia</taxon>
        <taxon>Nanoarchaeales</taxon>
        <taxon>Nanopusillaceae</taxon>
        <taxon>Candidatus Nanobsidianus</taxon>
    </lineage>
</organism>
<reference evidence="3" key="3">
    <citation type="submission" date="2017-05" db="EMBL/GenBank/DDBJ databases">
        <authorList>
            <person name="Munson-Mcgee J.H."/>
        </authorList>
    </citation>
    <scope>NUCLEOTIDE SEQUENCE</scope>
    <source>
        <strain evidence="3">SCGC AB-777_F03</strain>
    </source>
</reference>
<dbReference type="SUPFAM" id="SSF88697">
    <property type="entry name" value="PUA domain-like"/>
    <property type="match status" value="1"/>
</dbReference>
<name>A0A2T9WM75_NANST</name>
<dbReference type="InterPro" id="IPR016437">
    <property type="entry name" value="MCT-1/Tma20"/>
</dbReference>
<dbReference type="InterPro" id="IPR015266">
    <property type="entry name" value="DUF1947"/>
</dbReference>
<dbReference type="GO" id="GO:0001731">
    <property type="term" value="P:formation of translation preinitiation complex"/>
    <property type="evidence" value="ECO:0007669"/>
    <property type="project" value="TreeGrafter"/>
</dbReference>
<protein>
    <submittedName>
        <fullName evidence="3">DUF1947 domain-containing protein</fullName>
    </submittedName>
</protein>
<dbReference type="EMBL" id="QEFP02000004">
    <property type="protein sequence ID" value="MCC5446928.1"/>
    <property type="molecule type" value="Genomic_DNA"/>
</dbReference>
<feature type="coiled-coil region" evidence="1">
    <location>
        <begin position="10"/>
        <end position="37"/>
    </location>
</feature>
<feature type="domain" description="PUA" evidence="2">
    <location>
        <begin position="71"/>
        <end position="144"/>
    </location>
</feature>
<dbReference type="SMART" id="SM00359">
    <property type="entry name" value="PUA"/>
    <property type="match status" value="1"/>
</dbReference>
<keyword evidence="1" id="KW-0175">Coiled coil</keyword>
<reference evidence="3" key="4">
    <citation type="submission" date="2021-11" db="EMBL/GenBank/DDBJ databases">
        <authorList>
            <person name="Munson-Mcgee J."/>
            <person name="Field E."/>
            <person name="Bateson M."/>
            <person name="Rooney C."/>
            <person name="Stepanauskas R."/>
            <person name="Young M."/>
        </authorList>
    </citation>
    <scope>NUCLEOTIDE SEQUENCE</scope>
    <source>
        <strain evidence="3">SCGC AB-777_F03</strain>
    </source>
</reference>
<dbReference type="Pfam" id="PF09183">
    <property type="entry name" value="DUF1947"/>
    <property type="match status" value="1"/>
</dbReference>
<dbReference type="Gene3D" id="3.10.400.20">
    <property type="match status" value="1"/>
</dbReference>
<dbReference type="InterPro" id="IPR002478">
    <property type="entry name" value="PUA"/>
</dbReference>
<reference evidence="4" key="2">
    <citation type="submission" date="2017-05" db="EMBL/GenBank/DDBJ databases">
        <authorList>
            <person name="Song R."/>
            <person name="Chenine A.L."/>
            <person name="Ruprecht R.M."/>
        </authorList>
    </citation>
    <scope>NUCLEOTIDE SEQUENCE</scope>
    <source>
        <strain evidence="4">SCGC AB-777_F03</strain>
    </source>
</reference>
<dbReference type="Pfam" id="PF01472">
    <property type="entry name" value="PUA"/>
    <property type="match status" value="1"/>
</dbReference>
<dbReference type="NCBIfam" id="TIGR00451">
    <property type="entry name" value="unchar_dom_2"/>
    <property type="match status" value="1"/>
</dbReference>
<evidence type="ECO:0000313" key="4">
    <source>
        <dbReference type="EMBL" id="PVU68938.1"/>
    </source>
</evidence>
<dbReference type="InterPro" id="IPR022430">
    <property type="entry name" value="CHP03684"/>
</dbReference>
<comment type="caution">
    <text evidence="4">The sequence shown here is derived from an EMBL/GenBank/DDBJ whole genome shotgun (WGS) entry which is preliminary data.</text>
</comment>
<dbReference type="InterPro" id="IPR015947">
    <property type="entry name" value="PUA-like_sf"/>
</dbReference>
<evidence type="ECO:0000313" key="3">
    <source>
        <dbReference type="EMBL" id="MCC5446928.1"/>
    </source>
</evidence>
<evidence type="ECO:0000256" key="1">
    <source>
        <dbReference type="SAM" id="Coils"/>
    </source>
</evidence>
<proteinExistence type="predicted"/>
<dbReference type="PIRSF" id="PIRSF005067">
    <property type="entry name" value="Tma_RNA-bind_prd"/>
    <property type="match status" value="1"/>
</dbReference>
<dbReference type="NCBIfam" id="TIGR03684">
    <property type="entry name" value="arCOG00985"/>
    <property type="match status" value="1"/>
</dbReference>
<dbReference type="AlphaFoldDB" id="A0A2T9WM75"/>
<dbReference type="RefSeq" id="WP_228615157.1">
    <property type="nucleotide sequence ID" value="NZ_QEFP02000004.1"/>
</dbReference>
<dbReference type="InterPro" id="IPR004521">
    <property type="entry name" value="Uncharacterised_CHP00451"/>
</dbReference>
<dbReference type="PANTHER" id="PTHR22798">
    <property type="entry name" value="MCT-1 PROTEIN"/>
    <property type="match status" value="1"/>
</dbReference>
<dbReference type="PANTHER" id="PTHR22798:SF0">
    <property type="entry name" value="MALIGNANT T-CELL-AMPLIFIED SEQUENCE 1"/>
    <property type="match status" value="1"/>
</dbReference>